<feature type="domain" description="Thiopeptide-type bacteriocin biosynthesis" evidence="1">
    <location>
        <begin position="27"/>
        <end position="276"/>
    </location>
</feature>
<keyword evidence="3" id="KW-1185">Reference proteome</keyword>
<dbReference type="EMBL" id="JAERWL010000006">
    <property type="protein sequence ID" value="MBM9476327.1"/>
    <property type="molecule type" value="Genomic_DNA"/>
</dbReference>
<evidence type="ECO:0000259" key="1">
    <source>
        <dbReference type="Pfam" id="PF14028"/>
    </source>
</evidence>
<evidence type="ECO:0000313" key="3">
    <source>
        <dbReference type="Proteomes" id="UP000663801"/>
    </source>
</evidence>
<gene>
    <name evidence="2" type="ORF">JL107_07730</name>
</gene>
<reference evidence="2" key="1">
    <citation type="submission" date="2021-01" db="EMBL/GenBank/DDBJ databases">
        <title>KCTC 19127 draft genome.</title>
        <authorList>
            <person name="An D."/>
        </authorList>
    </citation>
    <scope>NUCLEOTIDE SEQUENCE</scope>
    <source>
        <strain evidence="2">KCTC 19127</strain>
    </source>
</reference>
<comment type="caution">
    <text evidence="2">The sequence shown here is derived from an EMBL/GenBank/DDBJ whole genome shotgun (WGS) entry which is preliminary data.</text>
</comment>
<protein>
    <submittedName>
        <fullName evidence="2">Thiopeptide-type bacteriocin biosynthesis protein</fullName>
    </submittedName>
</protein>
<dbReference type="Pfam" id="PF14028">
    <property type="entry name" value="Lant_dehydr_C"/>
    <property type="match status" value="1"/>
</dbReference>
<dbReference type="RefSeq" id="WP_205256400.1">
    <property type="nucleotide sequence ID" value="NZ_BAAAPV010000001.1"/>
</dbReference>
<accession>A0A939C5M0</accession>
<evidence type="ECO:0000313" key="2">
    <source>
        <dbReference type="EMBL" id="MBM9476327.1"/>
    </source>
</evidence>
<dbReference type="AlphaFoldDB" id="A0A939C5M0"/>
<organism evidence="2 3">
    <name type="scientific">Nakamurella flavida</name>
    <dbReference type="NCBI Taxonomy" id="363630"/>
    <lineage>
        <taxon>Bacteria</taxon>
        <taxon>Bacillati</taxon>
        <taxon>Actinomycetota</taxon>
        <taxon>Actinomycetes</taxon>
        <taxon>Nakamurellales</taxon>
        <taxon>Nakamurellaceae</taxon>
        <taxon>Nakamurella</taxon>
    </lineage>
</organism>
<proteinExistence type="predicted"/>
<name>A0A939C5M0_9ACTN</name>
<sequence length="309" mass="32864">MAEVVGRRPAPGASPPPPDAVATATDWLYLRIGLTALAETETVLRDRVGPWVDRHRPAGWFFLRYLDAGGPHLRLRVHGAAGTAAGTELIDRLRDAEPGAPPREVVERLHTPEYGKFGGPAGVALAERLSVLGTRTAMDLLAHRADVPTRTLGALHLRAVTAGLPAGQRQGFLYSYAWYWSGRGRLGPGGPPGAAFATAAPRGSLTAELDAAAARPGIGPIIRAHAAAFWAEIDRADPARWGHSRWLTLHHHLHLQDNRLGLLPSQEAAVARSLWREGAPGADRPGADQPKTVALRSTGVMAPEAISVA</sequence>
<dbReference type="NCBIfam" id="TIGR03891">
    <property type="entry name" value="thiopep_ocin"/>
    <property type="match status" value="1"/>
</dbReference>
<dbReference type="InterPro" id="IPR023809">
    <property type="entry name" value="Thiopep_bacteriocin_synth_dom"/>
</dbReference>
<dbReference type="Proteomes" id="UP000663801">
    <property type="component" value="Unassembled WGS sequence"/>
</dbReference>